<name>A0A2H1WCC7_SPOFR</name>
<evidence type="ECO:0000256" key="1">
    <source>
        <dbReference type="SAM" id="MobiDB-lite"/>
    </source>
</evidence>
<feature type="compositionally biased region" description="Basic and acidic residues" evidence="1">
    <location>
        <begin position="554"/>
        <end position="571"/>
    </location>
</feature>
<sequence>MNKETNRRKVTSVGNSWIICKSKSHPGHVYYFNSLTGQAAWNLSDAEIEKARQTTKHLEQLPGAELACPEPKDKPPSLSPNAAPIAEPILPAHKKRIPPFVNPQMNIIPEQPSSLLANLNVPLNQMTSILQGTQITNTSSLGPICNMNLLNNPTQAFNLNNATPMYNPKVWAVPQAQQIFLPTPLAPIVNQGPNSLNGAYNNFVESSTGHISDNLNNASSSSIQLGSHAFNTDLRYRKGFQQPINRKHGFTNKKDLRQMISFKNKFQRKPGGFGAHINSNKVGINSNDFQNRIGNKDSKGTEQILEDSSKIDVTPMKNLATPDCNPDAWFIVMDLEVLLNEFKFLNTLTDSDEKCHLMVPKRVMEELKTYVACIENVQARRILRFLSQQIEIGYAFMAEYPCEADKLSMTEVIEATCAELVQKKHHFVLLTNDNELITRNSLVNIHMFTISEVRNLLGIQPKKQQIVTPNVVLKPKLSVNELLNKIKITVPNNFSPKRDTTSPDTDTACDDIIDKVPEIAPKQEDKTEKPSKHTVDAGIQTDGDDIASNSGVSKENEELNRESKNIETRKVELTRPAETSIVVNVSDKKRGIKLKRSVSSQPHVNSEKRQFKWRRRRNTTQSNQQIPTHSDEMTNSKGLETFLSSNDNLKEYDEPSTDDPVSESTDNRGVNGSIESRESSIIAHPRNCVSQGNVTIDETSTSGIISNTESSVDEINFTTSSSQALLRKTNDKAMYGVDSTTMEQYLKVKCDEWISRFVQIMEEVLTQVLHQDPPFSNSKLPPPWTLHEAALSIAMKFSDYKDIKEAADKLSSMINRVSDVKGNIALNMTASQYMQMYSYGMHLLGSLMEAPCNIEDIKIAVESLNTLLHDIKNPCLDHSANDSFNDNVHEISSNNDAMFCSDLPGNNNGGSEHDHEMSIDDNDNIAEVNKKSPMKRKLVQEETPKQVKFIRNININPSLFKHLTFQKSNNTSNNGLIDKSNMQGEEKTNISKVVQRNTVETGTETTEKENNAPASQPSIIRKFTAFPELEKKLQISNLYENHNEELDYDEDEDEEYLAGEYCSEEENDGEIHDDPFGDNIEETDLLRPNEREALGEIESNPVINENNEKFKYATYMFIQEIKDALSQIKILCDRCYKVLDNPHASTELRLELRTKAESAHIHITRLSKSLESMLDHETSNSNRSISKLLMQADVNLAEVDTELLSKYRISISKCKECADGFLKSAQDIISRFTSV</sequence>
<dbReference type="OrthoDB" id="2131792at2759"/>
<feature type="compositionally biased region" description="Polar residues" evidence="1">
    <location>
        <begin position="619"/>
        <end position="628"/>
    </location>
</feature>
<proteinExistence type="predicted"/>
<dbReference type="EMBL" id="ODYU01007587">
    <property type="protein sequence ID" value="SOQ50492.1"/>
    <property type="molecule type" value="Genomic_DNA"/>
</dbReference>
<protein>
    <submittedName>
        <fullName evidence="2">SFRICE_010912</fullName>
    </submittedName>
</protein>
<feature type="compositionally biased region" description="Basic and acidic residues" evidence="1">
    <location>
        <begin position="518"/>
        <end position="535"/>
    </location>
</feature>
<gene>
    <name evidence="2" type="ORF">SFRICE_010912</name>
</gene>
<evidence type="ECO:0000313" key="2">
    <source>
        <dbReference type="EMBL" id="SOQ50492.1"/>
    </source>
</evidence>
<feature type="region of interest" description="Disordered" evidence="1">
    <location>
        <begin position="518"/>
        <end position="571"/>
    </location>
</feature>
<dbReference type="AlphaFoldDB" id="A0A2H1WCC7"/>
<accession>A0A2H1WCC7</accession>
<feature type="compositionally biased region" description="Polar residues" evidence="1">
    <location>
        <begin position="635"/>
        <end position="647"/>
    </location>
</feature>
<reference evidence="2" key="1">
    <citation type="submission" date="2016-07" db="EMBL/GenBank/DDBJ databases">
        <authorList>
            <person name="Bretaudeau A."/>
        </authorList>
    </citation>
    <scope>NUCLEOTIDE SEQUENCE</scope>
    <source>
        <strain evidence="2">Rice</strain>
        <tissue evidence="2">Whole body</tissue>
    </source>
</reference>
<feature type="region of interest" description="Disordered" evidence="1">
    <location>
        <begin position="593"/>
        <end position="672"/>
    </location>
</feature>
<feature type="region of interest" description="Disordered" evidence="1">
    <location>
        <begin position="997"/>
        <end position="1019"/>
    </location>
</feature>
<dbReference type="Gene3D" id="3.40.50.1010">
    <property type="entry name" value="5'-nuclease"/>
    <property type="match status" value="1"/>
</dbReference>
<feature type="compositionally biased region" description="Polar residues" evidence="1">
    <location>
        <begin position="662"/>
        <end position="672"/>
    </location>
</feature>
<organism evidence="2">
    <name type="scientific">Spodoptera frugiperda</name>
    <name type="common">Fall armyworm</name>
    <dbReference type="NCBI Taxonomy" id="7108"/>
    <lineage>
        <taxon>Eukaryota</taxon>
        <taxon>Metazoa</taxon>
        <taxon>Ecdysozoa</taxon>
        <taxon>Arthropoda</taxon>
        <taxon>Hexapoda</taxon>
        <taxon>Insecta</taxon>
        <taxon>Pterygota</taxon>
        <taxon>Neoptera</taxon>
        <taxon>Endopterygota</taxon>
        <taxon>Lepidoptera</taxon>
        <taxon>Glossata</taxon>
        <taxon>Ditrysia</taxon>
        <taxon>Noctuoidea</taxon>
        <taxon>Noctuidae</taxon>
        <taxon>Amphipyrinae</taxon>
        <taxon>Spodoptera</taxon>
    </lineage>
</organism>